<dbReference type="OrthoDB" id="8115447at2"/>
<evidence type="ECO:0000256" key="1">
    <source>
        <dbReference type="SAM" id="MobiDB-lite"/>
    </source>
</evidence>
<comment type="caution">
    <text evidence="2">The sequence shown here is derived from an EMBL/GenBank/DDBJ whole genome shotgun (WGS) entry which is preliminary data.</text>
</comment>
<keyword evidence="3" id="KW-1185">Reference proteome</keyword>
<dbReference type="Proteomes" id="UP000295238">
    <property type="component" value="Unassembled WGS sequence"/>
</dbReference>
<evidence type="ECO:0000313" key="3">
    <source>
        <dbReference type="Proteomes" id="UP000295238"/>
    </source>
</evidence>
<accession>A0A4R5UHF6</accession>
<evidence type="ECO:0000313" key="2">
    <source>
        <dbReference type="EMBL" id="TDK35256.1"/>
    </source>
</evidence>
<dbReference type="RefSeq" id="WP_133316678.1">
    <property type="nucleotide sequence ID" value="NZ_SMTL01000003.1"/>
</dbReference>
<organism evidence="2 3">
    <name type="scientific">Rhizobium deserti</name>
    <dbReference type="NCBI Taxonomy" id="2547961"/>
    <lineage>
        <taxon>Bacteria</taxon>
        <taxon>Pseudomonadati</taxon>
        <taxon>Pseudomonadota</taxon>
        <taxon>Alphaproteobacteria</taxon>
        <taxon>Hyphomicrobiales</taxon>
        <taxon>Rhizobiaceae</taxon>
        <taxon>Rhizobium/Agrobacterium group</taxon>
        <taxon>Rhizobium</taxon>
    </lineage>
</organism>
<sequence length="150" mass="16261">MSNATQSGDRDAPNNGENHNLFGRSVESKAQIADAEKMASGTEEGEELNVYRLVPLVLPNDARWQDTTDPQEIVVAARTAGDARIVAAGSELDFMELEAVPAEDVTTRNASIFRDEKAYTVIAVEFGRGDLKRGVLEGFVPVDTIKPVQV</sequence>
<reference evidence="2 3" key="1">
    <citation type="submission" date="2019-03" db="EMBL/GenBank/DDBJ databases">
        <title>Rhizobium sp. nov., an bacterium isolated from biocrust in Mu Us Desert.</title>
        <authorList>
            <person name="Lixiong L."/>
        </authorList>
    </citation>
    <scope>NUCLEOTIDE SEQUENCE [LARGE SCALE GENOMIC DNA]</scope>
    <source>
        <strain evidence="2 3">SPY-1</strain>
    </source>
</reference>
<dbReference type="EMBL" id="SMTL01000003">
    <property type="protein sequence ID" value="TDK35256.1"/>
    <property type="molecule type" value="Genomic_DNA"/>
</dbReference>
<feature type="region of interest" description="Disordered" evidence="1">
    <location>
        <begin position="1"/>
        <end position="27"/>
    </location>
</feature>
<proteinExistence type="predicted"/>
<name>A0A4R5UHF6_9HYPH</name>
<dbReference type="AlphaFoldDB" id="A0A4R5UHF6"/>
<gene>
    <name evidence="2" type="ORF">E2F50_13440</name>
</gene>
<protein>
    <submittedName>
        <fullName evidence="2">Uncharacterized protein</fullName>
    </submittedName>
</protein>